<dbReference type="EMBL" id="JADEXN010000384">
    <property type="protein sequence ID" value="MBE9042567.1"/>
    <property type="molecule type" value="Genomic_DNA"/>
</dbReference>
<accession>A0A928VYK9</accession>
<gene>
    <name evidence="1" type="ORF">IQ235_17500</name>
</gene>
<evidence type="ECO:0000313" key="1">
    <source>
        <dbReference type="EMBL" id="MBE9042567.1"/>
    </source>
</evidence>
<dbReference type="Proteomes" id="UP000621799">
    <property type="component" value="Unassembled WGS sequence"/>
</dbReference>
<reference evidence="1" key="1">
    <citation type="submission" date="2020-10" db="EMBL/GenBank/DDBJ databases">
        <authorList>
            <person name="Castelo-Branco R."/>
            <person name="Eusebio N."/>
            <person name="Adriana R."/>
            <person name="Vieira A."/>
            <person name="Brugerolle De Fraissinette N."/>
            <person name="Rezende De Castro R."/>
            <person name="Schneider M.P."/>
            <person name="Vasconcelos V."/>
            <person name="Leao P.N."/>
        </authorList>
    </citation>
    <scope>NUCLEOTIDE SEQUENCE</scope>
    <source>
        <strain evidence="1">LEGE 11467</strain>
    </source>
</reference>
<dbReference type="AlphaFoldDB" id="A0A928VYK9"/>
<evidence type="ECO:0000313" key="2">
    <source>
        <dbReference type="Proteomes" id="UP000621799"/>
    </source>
</evidence>
<sequence length="332" mass="36263">MLFYTDPTHSNLLASQGALEYYRDIVRAFYTNSARIPNSNFTPIEAFSKLTAETPAQTSTVSWIAFPKSAVATVAQIDRQRIQLQDEYVEWHTQRDSNGAVTEIIFTTEFVEYYQALARVSFDALVAGIRAVIPGANPTVRELLGTDTDRPLDRDLRFREHLPQNPWNNGEKGILCLSQGANTMSALFTLVHQCGIPKPEIDPAEVCDNVSCLRARNSDPFICIACQNQAQGSRALSLADPVGIKILKLGGIWAVDGERIAIANPDGNRGIWQVSRGGRRAVLKVVPGLTLDGSPITMGTQVSTQLSVGVDVITAPESALPLWARTGQEVLV</sequence>
<keyword evidence="2" id="KW-1185">Reference proteome</keyword>
<proteinExistence type="predicted"/>
<comment type="caution">
    <text evidence="1">The sequence shown here is derived from an EMBL/GenBank/DDBJ whole genome shotgun (WGS) entry which is preliminary data.</text>
</comment>
<protein>
    <submittedName>
        <fullName evidence="1">Uncharacterized protein</fullName>
    </submittedName>
</protein>
<dbReference type="RefSeq" id="WP_264322726.1">
    <property type="nucleotide sequence ID" value="NZ_JADEXN010000384.1"/>
</dbReference>
<organism evidence="1 2">
    <name type="scientific">Zarconia navalis LEGE 11467</name>
    <dbReference type="NCBI Taxonomy" id="1828826"/>
    <lineage>
        <taxon>Bacteria</taxon>
        <taxon>Bacillati</taxon>
        <taxon>Cyanobacteriota</taxon>
        <taxon>Cyanophyceae</taxon>
        <taxon>Oscillatoriophycideae</taxon>
        <taxon>Oscillatoriales</taxon>
        <taxon>Oscillatoriales incertae sedis</taxon>
        <taxon>Zarconia</taxon>
        <taxon>Zarconia navalis</taxon>
    </lineage>
</organism>
<name>A0A928VYK9_9CYAN</name>